<dbReference type="Proteomes" id="UP000067243">
    <property type="component" value="Chromosome"/>
</dbReference>
<sequence length="244" mass="28532">MKELKNKKIVFLFYLFVTIVPIFCLLLDYFMSSIQPVEMNVGEYSIDKSLINQLIYWSVWSSIDICIFGLLNAINNKHNNMPNWITGKNNFTRITAESFILFVIWIGGLAGGAVVGFNSWYKITKSILEHVLVPIIIIIFYFLINNERFSTKIYFKKYSWFSLIVVSLYSLFVISRAIMIQFYDNNDEPFSQFPYDQMNPSIVGWPLVIIFFILFLSSFVAISTLFNWLSNINLKYRSKKNNIA</sequence>
<feature type="transmembrane region" description="Helical" evidence="1">
    <location>
        <begin position="54"/>
        <end position="74"/>
    </location>
</feature>
<keyword evidence="1" id="KW-0812">Transmembrane</keyword>
<evidence type="ECO:0000313" key="3">
    <source>
        <dbReference type="Proteomes" id="UP000067243"/>
    </source>
</evidence>
<feature type="transmembrane region" description="Helical" evidence="1">
    <location>
        <begin position="158"/>
        <end position="183"/>
    </location>
</feature>
<accession>A0A0K1P6W2</accession>
<keyword evidence="3" id="KW-1185">Reference proteome</keyword>
<organism evidence="2 3">
    <name type="scientific">Spiroplasma turonicum</name>
    <dbReference type="NCBI Taxonomy" id="216946"/>
    <lineage>
        <taxon>Bacteria</taxon>
        <taxon>Bacillati</taxon>
        <taxon>Mycoplasmatota</taxon>
        <taxon>Mollicutes</taxon>
        <taxon>Entomoplasmatales</taxon>
        <taxon>Spiroplasmataceae</taxon>
        <taxon>Spiroplasma</taxon>
    </lineage>
</organism>
<dbReference type="KEGG" id="stur:STURON_00764"/>
<proteinExistence type="predicted"/>
<feature type="transmembrane region" description="Helical" evidence="1">
    <location>
        <begin position="127"/>
        <end position="146"/>
    </location>
</feature>
<feature type="transmembrane region" description="Helical" evidence="1">
    <location>
        <begin position="203"/>
        <end position="229"/>
    </location>
</feature>
<evidence type="ECO:0000313" key="2">
    <source>
        <dbReference type="EMBL" id="AKU80010.1"/>
    </source>
</evidence>
<evidence type="ECO:0008006" key="4">
    <source>
        <dbReference type="Google" id="ProtNLM"/>
    </source>
</evidence>
<reference evidence="2 3" key="1">
    <citation type="journal article" date="2015" name="Genome Announc.">
        <title>Complete Genome Sequence of Spiroplasma turonicum Strain Tab4cT, a Parasite of a Horse Fly, Haematopota sp. (Diptera: Tabanidae).</title>
        <authorList>
            <person name="Davis R.E."/>
            <person name="Shao J."/>
            <person name="Zhao Y."/>
            <person name="Gasparich G.E."/>
            <person name="Gaynor B.J."/>
            <person name="Donofrio N."/>
        </authorList>
    </citation>
    <scope>NUCLEOTIDE SEQUENCE [LARGE SCALE GENOMIC DNA]</scope>
    <source>
        <strain evidence="2 3">Tab4c</strain>
    </source>
</reference>
<dbReference type="EMBL" id="CP012328">
    <property type="protein sequence ID" value="AKU80010.1"/>
    <property type="molecule type" value="Genomic_DNA"/>
</dbReference>
<dbReference type="PATRIC" id="fig|216946.3.peg.793"/>
<dbReference type="AlphaFoldDB" id="A0A0K1P6W2"/>
<keyword evidence="1" id="KW-1133">Transmembrane helix</keyword>
<protein>
    <recommendedName>
        <fullName evidence="4">Transmembrane protein</fullName>
    </recommendedName>
</protein>
<dbReference type="OrthoDB" id="388890at2"/>
<gene>
    <name evidence="2" type="ORF">STURON_00764</name>
</gene>
<feature type="transmembrane region" description="Helical" evidence="1">
    <location>
        <begin position="94"/>
        <end position="121"/>
    </location>
</feature>
<dbReference type="STRING" id="216946.STURO_v1c07610"/>
<dbReference type="RefSeq" id="WP_075048589.1">
    <property type="nucleotide sequence ID" value="NZ_CP012328.1"/>
</dbReference>
<keyword evidence="1" id="KW-0472">Membrane</keyword>
<name>A0A0K1P6W2_9MOLU</name>
<feature type="transmembrane region" description="Helical" evidence="1">
    <location>
        <begin position="12"/>
        <end position="34"/>
    </location>
</feature>
<evidence type="ECO:0000256" key="1">
    <source>
        <dbReference type="SAM" id="Phobius"/>
    </source>
</evidence>